<dbReference type="EMBL" id="JAWSTH010000001">
    <property type="protein sequence ID" value="MDW5592757.1"/>
    <property type="molecule type" value="Genomic_DNA"/>
</dbReference>
<dbReference type="Proteomes" id="UP001284601">
    <property type="component" value="Unassembled WGS sequence"/>
</dbReference>
<proteinExistence type="predicted"/>
<feature type="signal peptide" evidence="1">
    <location>
        <begin position="1"/>
        <end position="27"/>
    </location>
</feature>
<feature type="chain" id="PRO_5046746965" description="SnoaL-like domain-containing protein" evidence="1">
    <location>
        <begin position="28"/>
        <end position="388"/>
    </location>
</feature>
<dbReference type="InterPro" id="IPR032710">
    <property type="entry name" value="NTF2-like_dom_sf"/>
</dbReference>
<protein>
    <recommendedName>
        <fullName evidence="4">SnoaL-like domain-containing protein</fullName>
    </recommendedName>
</protein>
<gene>
    <name evidence="2" type="ORF">R7226_00310</name>
</gene>
<evidence type="ECO:0000313" key="3">
    <source>
        <dbReference type="Proteomes" id="UP001284601"/>
    </source>
</evidence>
<accession>A0ABU4HHH8</accession>
<name>A0ABU4HHH8_9ACTN</name>
<evidence type="ECO:0008006" key="4">
    <source>
        <dbReference type="Google" id="ProtNLM"/>
    </source>
</evidence>
<dbReference type="SUPFAM" id="SSF54427">
    <property type="entry name" value="NTF2-like"/>
    <property type="match status" value="1"/>
</dbReference>
<sequence length="388" mass="41340">MQHVRRLSLLLAVVVAGLLCPTAPVGARQDPGAVLHQFVAAMNAPSSGAPKCALLAADVLELAAAPEWAGLDARLPTSHTRDAAIRGCDAVAKMWKTIRLGGADWRRAKVGVTVLRAPGGDAAHLSARVRFARGPRPRLRGIDVLLVREQGSWRIISAPDLLDLWAGPAGAPRTLAQLPRHRRWLARAAREHRERAQRRVRRYLATRAPALAVPLPWSGTASRVADAVGDPRTELGDGMERAPGAVADLVEAALATDGGTTTLDLRFAAPLLPNLAFELRLGQQSGRQRAEERLVGDLSDGWVSVARRDGAGRETMLGGVTASAAGDLLRVAFAPGVVRRGFADGEELRWSVVVTTPPTPPRLLAEVWSDWAPEPSPNGAPDGVSHRP</sequence>
<comment type="caution">
    <text evidence="2">The sequence shown here is derived from an EMBL/GenBank/DDBJ whole genome shotgun (WGS) entry which is preliminary data.</text>
</comment>
<evidence type="ECO:0000313" key="2">
    <source>
        <dbReference type="EMBL" id="MDW5592757.1"/>
    </source>
</evidence>
<evidence type="ECO:0000256" key="1">
    <source>
        <dbReference type="SAM" id="SignalP"/>
    </source>
</evidence>
<reference evidence="3" key="1">
    <citation type="submission" date="2023-07" db="EMBL/GenBank/DDBJ databases">
        <title>Conexibacter stalactiti sp. nov., isolated from stalactites in a lava cave and emended description of the genus Conexibacter.</title>
        <authorList>
            <person name="Lee S.D."/>
        </authorList>
    </citation>
    <scope>NUCLEOTIDE SEQUENCE [LARGE SCALE GENOMIC DNA]</scope>
    <source>
        <strain evidence="3">KCTC 39840</strain>
    </source>
</reference>
<organism evidence="2 3">
    <name type="scientific">Conexibacter stalactiti</name>
    <dbReference type="NCBI Taxonomy" id="1940611"/>
    <lineage>
        <taxon>Bacteria</taxon>
        <taxon>Bacillati</taxon>
        <taxon>Actinomycetota</taxon>
        <taxon>Thermoleophilia</taxon>
        <taxon>Solirubrobacterales</taxon>
        <taxon>Conexibacteraceae</taxon>
        <taxon>Conexibacter</taxon>
    </lineage>
</organism>
<dbReference type="RefSeq" id="WP_318595016.1">
    <property type="nucleotide sequence ID" value="NZ_JAWSTH010000001.1"/>
</dbReference>
<keyword evidence="1" id="KW-0732">Signal</keyword>
<keyword evidence="3" id="KW-1185">Reference proteome</keyword>